<evidence type="ECO:0000313" key="1">
    <source>
        <dbReference type="EMBL" id="QDS97796.1"/>
    </source>
</evidence>
<organism evidence="1 2">
    <name type="scientific">Adhaeretor mobilis</name>
    <dbReference type="NCBI Taxonomy" id="1930276"/>
    <lineage>
        <taxon>Bacteria</taxon>
        <taxon>Pseudomonadati</taxon>
        <taxon>Planctomycetota</taxon>
        <taxon>Planctomycetia</taxon>
        <taxon>Pirellulales</taxon>
        <taxon>Lacipirellulaceae</taxon>
        <taxon>Adhaeretor</taxon>
    </lineage>
</organism>
<name>A0A517MSE3_9BACT</name>
<dbReference type="EMBL" id="CP036263">
    <property type="protein sequence ID" value="QDS97796.1"/>
    <property type="molecule type" value="Genomic_DNA"/>
</dbReference>
<reference evidence="1 2" key="1">
    <citation type="submission" date="2019-02" db="EMBL/GenBank/DDBJ databases">
        <title>Deep-cultivation of Planctomycetes and their phenomic and genomic characterization uncovers novel biology.</title>
        <authorList>
            <person name="Wiegand S."/>
            <person name="Jogler M."/>
            <person name="Boedeker C."/>
            <person name="Pinto D."/>
            <person name="Vollmers J."/>
            <person name="Rivas-Marin E."/>
            <person name="Kohn T."/>
            <person name="Peeters S.H."/>
            <person name="Heuer A."/>
            <person name="Rast P."/>
            <person name="Oberbeckmann S."/>
            <person name="Bunk B."/>
            <person name="Jeske O."/>
            <person name="Meyerdierks A."/>
            <person name="Storesund J.E."/>
            <person name="Kallscheuer N."/>
            <person name="Luecker S."/>
            <person name="Lage O.M."/>
            <person name="Pohl T."/>
            <person name="Merkel B.J."/>
            <person name="Hornburger P."/>
            <person name="Mueller R.-W."/>
            <person name="Bruemmer F."/>
            <person name="Labrenz M."/>
            <person name="Spormann A.M."/>
            <person name="Op den Camp H."/>
            <person name="Overmann J."/>
            <person name="Amann R."/>
            <person name="Jetten M.S.M."/>
            <person name="Mascher T."/>
            <person name="Medema M.H."/>
            <person name="Devos D.P."/>
            <person name="Kaster A.-K."/>
            <person name="Ovreas L."/>
            <person name="Rohde M."/>
            <person name="Galperin M.Y."/>
            <person name="Jogler C."/>
        </authorList>
    </citation>
    <scope>NUCLEOTIDE SEQUENCE [LARGE SCALE GENOMIC DNA]</scope>
    <source>
        <strain evidence="1 2">HG15A2</strain>
    </source>
</reference>
<gene>
    <name evidence="1" type="ORF">HG15A2_10630</name>
</gene>
<dbReference type="GO" id="GO:0006313">
    <property type="term" value="P:DNA transposition"/>
    <property type="evidence" value="ECO:0007669"/>
    <property type="project" value="InterPro"/>
</dbReference>
<proteinExistence type="predicted"/>
<keyword evidence="2" id="KW-1185">Reference proteome</keyword>
<dbReference type="Pfam" id="PF01527">
    <property type="entry name" value="HTH_Tnp_1"/>
    <property type="match status" value="1"/>
</dbReference>
<dbReference type="AlphaFoldDB" id="A0A517MSE3"/>
<dbReference type="InterPro" id="IPR002514">
    <property type="entry name" value="Transposase_8"/>
</dbReference>
<dbReference type="SUPFAM" id="SSF46689">
    <property type="entry name" value="Homeodomain-like"/>
    <property type="match status" value="1"/>
</dbReference>
<dbReference type="RefSeq" id="WP_145058456.1">
    <property type="nucleotide sequence ID" value="NZ_CP036263.1"/>
</dbReference>
<sequence length="89" mass="10203">MAKKKRSAEKRTRRTFTRGFKQQAVQMMVDGYSASSVSDNLGIGNTNLLYRWKAELVSESGPVTETHDLCYRDLRAGFLFDRFFDLSLS</sequence>
<dbReference type="OrthoDB" id="288477at2"/>
<dbReference type="GO" id="GO:0004803">
    <property type="term" value="F:transposase activity"/>
    <property type="evidence" value="ECO:0007669"/>
    <property type="project" value="InterPro"/>
</dbReference>
<accession>A0A517MSE3</accession>
<dbReference type="KEGG" id="amob:HG15A2_10630"/>
<dbReference type="Proteomes" id="UP000319852">
    <property type="component" value="Chromosome"/>
</dbReference>
<dbReference type="GO" id="GO:0003677">
    <property type="term" value="F:DNA binding"/>
    <property type="evidence" value="ECO:0007669"/>
    <property type="project" value="InterPro"/>
</dbReference>
<evidence type="ECO:0000313" key="2">
    <source>
        <dbReference type="Proteomes" id="UP000319852"/>
    </source>
</evidence>
<dbReference type="InterPro" id="IPR009057">
    <property type="entry name" value="Homeodomain-like_sf"/>
</dbReference>
<protein>
    <submittedName>
        <fullName evidence="1">Transposase</fullName>
    </submittedName>
</protein>